<gene>
    <name evidence="5" type="ORF">GQR93_07960</name>
</gene>
<dbReference type="PANTHER" id="PTHR43132">
    <property type="entry name" value="ARSENICAL RESISTANCE OPERON REPRESSOR ARSR-RELATED"/>
    <property type="match status" value="1"/>
</dbReference>
<dbReference type="AlphaFoldDB" id="A0A6P1EBJ4"/>
<dbReference type="InterPro" id="IPR036388">
    <property type="entry name" value="WH-like_DNA-bd_sf"/>
</dbReference>
<dbReference type="PRINTS" id="PR00778">
    <property type="entry name" value="HTHARSR"/>
</dbReference>
<dbReference type="PROSITE" id="PS50987">
    <property type="entry name" value="HTH_ARSR_2"/>
    <property type="match status" value="1"/>
</dbReference>
<proteinExistence type="predicted"/>
<dbReference type="GO" id="GO:0003700">
    <property type="term" value="F:DNA-binding transcription factor activity"/>
    <property type="evidence" value="ECO:0007669"/>
    <property type="project" value="InterPro"/>
</dbReference>
<dbReference type="Pfam" id="PF01022">
    <property type="entry name" value="HTH_5"/>
    <property type="match status" value="1"/>
</dbReference>
<dbReference type="InterPro" id="IPR051011">
    <property type="entry name" value="Metal_resp_trans_reg"/>
</dbReference>
<evidence type="ECO:0000313" key="6">
    <source>
        <dbReference type="Proteomes" id="UP000465035"/>
    </source>
</evidence>
<dbReference type="GO" id="GO:0003677">
    <property type="term" value="F:DNA binding"/>
    <property type="evidence" value="ECO:0007669"/>
    <property type="project" value="UniProtKB-KW"/>
</dbReference>
<dbReference type="SMART" id="SM00418">
    <property type="entry name" value="HTH_ARSR"/>
    <property type="match status" value="1"/>
</dbReference>
<keyword evidence="1" id="KW-0805">Transcription regulation</keyword>
<feature type="domain" description="HTH arsR-type" evidence="4">
    <location>
        <begin position="56"/>
        <end position="150"/>
    </location>
</feature>
<dbReference type="PANTHER" id="PTHR43132:SF6">
    <property type="entry name" value="HTH-TYPE TRANSCRIPTIONAL REPRESSOR CZRA"/>
    <property type="match status" value="1"/>
</dbReference>
<dbReference type="InterPro" id="IPR036390">
    <property type="entry name" value="WH_DNA-bd_sf"/>
</dbReference>
<evidence type="ECO:0000259" key="4">
    <source>
        <dbReference type="PROSITE" id="PS50987"/>
    </source>
</evidence>
<name>A0A6P1EBJ4_LENHI</name>
<dbReference type="CDD" id="cd00090">
    <property type="entry name" value="HTH_ARSR"/>
    <property type="match status" value="1"/>
</dbReference>
<protein>
    <submittedName>
        <fullName evidence="5">Metalloregulator ArsR/SmtB family transcription factor</fullName>
    </submittedName>
</protein>
<dbReference type="SUPFAM" id="SSF46785">
    <property type="entry name" value="Winged helix' DNA-binding domain"/>
    <property type="match status" value="1"/>
</dbReference>
<dbReference type="Proteomes" id="UP000465035">
    <property type="component" value="Chromosome"/>
</dbReference>
<evidence type="ECO:0000256" key="3">
    <source>
        <dbReference type="ARBA" id="ARBA00023163"/>
    </source>
</evidence>
<dbReference type="EMBL" id="CP047121">
    <property type="protein sequence ID" value="QHB52123.1"/>
    <property type="molecule type" value="Genomic_DNA"/>
</dbReference>
<dbReference type="NCBIfam" id="NF033788">
    <property type="entry name" value="HTH_metalloreg"/>
    <property type="match status" value="1"/>
</dbReference>
<evidence type="ECO:0000313" key="5">
    <source>
        <dbReference type="EMBL" id="QHB52123.1"/>
    </source>
</evidence>
<reference evidence="5 6" key="1">
    <citation type="submission" date="2019-12" db="EMBL/GenBank/DDBJ databases">
        <title>Lactobacillus hilgardii FLUB.</title>
        <authorList>
            <person name="Gustaw K."/>
        </authorList>
    </citation>
    <scope>NUCLEOTIDE SEQUENCE [LARGE SCALE GENOMIC DNA]</scope>
    <source>
        <strain evidence="5 6">FLUB</strain>
    </source>
</reference>
<keyword evidence="3" id="KW-0804">Transcription</keyword>
<keyword evidence="2" id="KW-0238">DNA-binding</keyword>
<evidence type="ECO:0000256" key="2">
    <source>
        <dbReference type="ARBA" id="ARBA00023125"/>
    </source>
</evidence>
<organism evidence="5 6">
    <name type="scientific">Lentilactobacillus hilgardii</name>
    <name type="common">Lactobacillus hilgardii</name>
    <dbReference type="NCBI Taxonomy" id="1588"/>
    <lineage>
        <taxon>Bacteria</taxon>
        <taxon>Bacillati</taxon>
        <taxon>Bacillota</taxon>
        <taxon>Bacilli</taxon>
        <taxon>Lactobacillales</taxon>
        <taxon>Lactobacillaceae</taxon>
        <taxon>Lentilactobacillus</taxon>
    </lineage>
</organism>
<dbReference type="InterPro" id="IPR001845">
    <property type="entry name" value="HTH_ArsR_DNA-bd_dom"/>
</dbReference>
<dbReference type="Gene3D" id="1.10.10.10">
    <property type="entry name" value="Winged helix-like DNA-binding domain superfamily/Winged helix DNA-binding domain"/>
    <property type="match status" value="1"/>
</dbReference>
<accession>A0A6P1EBJ4</accession>
<dbReference type="InterPro" id="IPR011991">
    <property type="entry name" value="ArsR-like_HTH"/>
</dbReference>
<evidence type="ECO:0000256" key="1">
    <source>
        <dbReference type="ARBA" id="ARBA00023015"/>
    </source>
</evidence>
<sequence>MNILSFIFKNLKHCFLLDTMRLNSYIIIIIDFHGGNHLTEQDHKQAYEQMKENGIPLSEHIDTVTTVFKVIADQTRMRILLALSETSLSVNEIADILTMSQSSISHQLRVLKDNRLVKGTRLGKQIHYQLTDDHIVQIFKQIIEHIEEKKQHHLS</sequence>